<dbReference type="EMBL" id="CP001034">
    <property type="protein sequence ID" value="ACB83702.1"/>
    <property type="molecule type" value="Genomic_DNA"/>
</dbReference>
<dbReference type="RefSeq" id="WP_012446593.1">
    <property type="nucleotide sequence ID" value="NC_010718.1"/>
</dbReference>
<dbReference type="STRING" id="457570.Nther_0103"/>
<evidence type="ECO:0000256" key="7">
    <source>
        <dbReference type="ARBA" id="ARBA00022989"/>
    </source>
</evidence>
<keyword evidence="9 10" id="KW-0472">Membrane</keyword>
<dbReference type="HOGENOM" id="CLU_026429_0_1_9"/>
<evidence type="ECO:0000256" key="9">
    <source>
        <dbReference type="ARBA" id="ARBA00023136"/>
    </source>
</evidence>
<reference evidence="11 12" key="2">
    <citation type="journal article" date="2011" name="J. Bacteriol.">
        <title>Complete genome sequence of the anaerobic, halophilic alkalithermophile Natranaerobius thermophilus JW/NM-WN-LF.</title>
        <authorList>
            <person name="Zhao B."/>
            <person name="Mesbah N.M."/>
            <person name="Dalin E."/>
            <person name="Goodwin L."/>
            <person name="Nolan M."/>
            <person name="Pitluck S."/>
            <person name="Chertkov O."/>
            <person name="Brettin T.S."/>
            <person name="Han J."/>
            <person name="Larimer F.W."/>
            <person name="Land M.L."/>
            <person name="Hauser L."/>
            <person name="Kyrpides N."/>
            <person name="Wiegel J."/>
        </authorList>
    </citation>
    <scope>NUCLEOTIDE SEQUENCE [LARGE SCALE GENOMIC DNA]</scope>
    <source>
        <strain evidence="12">ATCC BAA-1301 / DSM 18059 / JW/NM-WN-LF</strain>
    </source>
</reference>
<evidence type="ECO:0000313" key="11">
    <source>
        <dbReference type="EMBL" id="ACB83702.1"/>
    </source>
</evidence>
<keyword evidence="5 10" id="KW-0812">Transmembrane</keyword>
<protein>
    <submittedName>
        <fullName evidence="11">Potassium uptake protein, TrkH family</fullName>
        <ecNumber evidence="11">3.6.3.14</ecNumber>
    </submittedName>
</protein>
<dbReference type="InterPro" id="IPR003445">
    <property type="entry name" value="Cat_transpt"/>
</dbReference>
<feature type="transmembrane region" description="Helical" evidence="10">
    <location>
        <begin position="157"/>
        <end position="173"/>
    </location>
</feature>
<dbReference type="eggNOG" id="COG0168">
    <property type="taxonomic scope" value="Bacteria"/>
</dbReference>
<dbReference type="InterPro" id="IPR004772">
    <property type="entry name" value="TrkH"/>
</dbReference>
<comment type="subcellular location">
    <subcellularLocation>
        <location evidence="1">Cell membrane</location>
        <topology evidence="1">Multi-pass membrane protein</topology>
    </subcellularLocation>
</comment>
<reference evidence="11 12" key="1">
    <citation type="submission" date="2008-04" db="EMBL/GenBank/DDBJ databases">
        <title>Complete sequence of chromosome of Natranaerobius thermophilus JW/NM-WN-LF.</title>
        <authorList>
            <consortium name="US DOE Joint Genome Institute"/>
            <person name="Copeland A."/>
            <person name="Lucas S."/>
            <person name="Lapidus A."/>
            <person name="Glavina del Rio T."/>
            <person name="Dalin E."/>
            <person name="Tice H."/>
            <person name="Bruce D."/>
            <person name="Goodwin L."/>
            <person name="Pitluck S."/>
            <person name="Chertkov O."/>
            <person name="Brettin T."/>
            <person name="Detter J.C."/>
            <person name="Han C."/>
            <person name="Kuske C.R."/>
            <person name="Schmutz J."/>
            <person name="Larimer F."/>
            <person name="Land M."/>
            <person name="Hauser L."/>
            <person name="Kyrpides N."/>
            <person name="Lykidis A."/>
            <person name="Mesbah N.M."/>
            <person name="Wiegel J."/>
        </authorList>
    </citation>
    <scope>NUCLEOTIDE SEQUENCE [LARGE SCALE GENOMIC DNA]</scope>
    <source>
        <strain evidence="12">ATCC BAA-1301 / DSM 18059 / JW/NM-WN-LF</strain>
    </source>
</reference>
<feature type="transmembrane region" description="Helical" evidence="10">
    <location>
        <begin position="193"/>
        <end position="215"/>
    </location>
</feature>
<gene>
    <name evidence="11" type="ordered locus">Nther_0103</name>
</gene>
<keyword evidence="3" id="KW-1003">Cell membrane</keyword>
<name>B2A3S6_NATTJ</name>
<dbReference type="InParanoid" id="B2A3S6"/>
<evidence type="ECO:0000256" key="1">
    <source>
        <dbReference type="ARBA" id="ARBA00004651"/>
    </source>
</evidence>
<evidence type="ECO:0000256" key="6">
    <source>
        <dbReference type="ARBA" id="ARBA00022958"/>
    </source>
</evidence>
<dbReference type="KEGG" id="nth:Nther_0103"/>
<feature type="transmembrane region" description="Helical" evidence="10">
    <location>
        <begin position="73"/>
        <end position="97"/>
    </location>
</feature>
<keyword evidence="6" id="KW-0630">Potassium</keyword>
<feature type="transmembrane region" description="Helical" evidence="10">
    <location>
        <begin position="294"/>
        <end position="327"/>
    </location>
</feature>
<dbReference type="PANTHER" id="PTHR32024">
    <property type="entry name" value="TRK SYSTEM POTASSIUM UPTAKE PROTEIN TRKG-RELATED"/>
    <property type="match status" value="1"/>
</dbReference>
<evidence type="ECO:0000256" key="8">
    <source>
        <dbReference type="ARBA" id="ARBA00023065"/>
    </source>
</evidence>
<feature type="transmembrane region" description="Helical" evidence="10">
    <location>
        <begin position="400"/>
        <end position="425"/>
    </location>
</feature>
<feature type="transmembrane region" description="Helical" evidence="10">
    <location>
        <begin position="124"/>
        <end position="145"/>
    </location>
</feature>
<evidence type="ECO:0000256" key="2">
    <source>
        <dbReference type="ARBA" id="ARBA00022448"/>
    </source>
</evidence>
<feature type="transmembrane region" description="Helical" evidence="10">
    <location>
        <begin position="348"/>
        <end position="368"/>
    </location>
</feature>
<dbReference type="NCBIfam" id="TIGR00933">
    <property type="entry name" value="2a38"/>
    <property type="match status" value="1"/>
</dbReference>
<evidence type="ECO:0000256" key="3">
    <source>
        <dbReference type="ARBA" id="ARBA00022475"/>
    </source>
</evidence>
<keyword evidence="8" id="KW-0406">Ion transport</keyword>
<feature type="transmembrane region" description="Helical" evidence="10">
    <location>
        <begin position="227"/>
        <end position="246"/>
    </location>
</feature>
<proteinExistence type="predicted"/>
<keyword evidence="12" id="KW-1185">Reference proteome</keyword>
<accession>B2A3S6</accession>
<dbReference type="EC" id="3.6.3.14" evidence="11"/>
<keyword evidence="11" id="KW-0378">Hydrolase</keyword>
<dbReference type="Pfam" id="PF02386">
    <property type="entry name" value="TrkH"/>
    <property type="match status" value="1"/>
</dbReference>
<keyword evidence="2" id="KW-0813">Transport</keyword>
<feature type="transmembrane region" description="Helical" evidence="10">
    <location>
        <begin position="12"/>
        <end position="34"/>
    </location>
</feature>
<evidence type="ECO:0000256" key="10">
    <source>
        <dbReference type="SAM" id="Phobius"/>
    </source>
</evidence>
<dbReference type="FunCoup" id="B2A3S6">
    <property type="interactions" value="210"/>
</dbReference>
<keyword evidence="7 10" id="KW-1133">Transmembrane helix</keyword>
<evidence type="ECO:0000256" key="5">
    <source>
        <dbReference type="ARBA" id="ARBA00022692"/>
    </source>
</evidence>
<evidence type="ECO:0000313" key="12">
    <source>
        <dbReference type="Proteomes" id="UP000001683"/>
    </source>
</evidence>
<dbReference type="AlphaFoldDB" id="B2A3S6"/>
<evidence type="ECO:0000256" key="4">
    <source>
        <dbReference type="ARBA" id="ARBA00022538"/>
    </source>
</evidence>
<keyword evidence="4" id="KW-0633">Potassium transport</keyword>
<dbReference type="GO" id="GO:0005886">
    <property type="term" value="C:plasma membrane"/>
    <property type="evidence" value="ECO:0007669"/>
    <property type="project" value="UniProtKB-SubCell"/>
</dbReference>
<feature type="transmembrane region" description="Helical" evidence="10">
    <location>
        <begin position="40"/>
        <end position="61"/>
    </location>
</feature>
<dbReference type="Proteomes" id="UP000001683">
    <property type="component" value="Chromosome"/>
</dbReference>
<dbReference type="OrthoDB" id="9810952at2"/>
<dbReference type="GO" id="GO:0016787">
    <property type="term" value="F:hydrolase activity"/>
    <property type="evidence" value="ECO:0007669"/>
    <property type="project" value="UniProtKB-KW"/>
</dbReference>
<dbReference type="GO" id="GO:0015379">
    <property type="term" value="F:potassium:chloride symporter activity"/>
    <property type="evidence" value="ECO:0007669"/>
    <property type="project" value="InterPro"/>
</dbReference>
<dbReference type="PANTHER" id="PTHR32024:SF1">
    <property type="entry name" value="KTR SYSTEM POTASSIUM UPTAKE PROTEIN B"/>
    <property type="match status" value="1"/>
</dbReference>
<organism evidence="11 12">
    <name type="scientific">Natranaerobius thermophilus (strain ATCC BAA-1301 / DSM 18059 / JW/NM-WN-LF)</name>
    <dbReference type="NCBI Taxonomy" id="457570"/>
    <lineage>
        <taxon>Bacteria</taxon>
        <taxon>Bacillati</taxon>
        <taxon>Bacillota</taxon>
        <taxon>Clostridia</taxon>
        <taxon>Natranaerobiales</taxon>
        <taxon>Natranaerobiaceae</taxon>
        <taxon>Natranaerobius</taxon>
    </lineage>
</organism>
<sequence>MVRATRFNPARTLVLGFLSLIIIGAVLLSLPIATIEAGRLPLLDALFTATSAVCVTGLVVVDTGTTFTVFGQTVIMLLIQAGGLGFMTSATLIFLALGRKITLRERIVIQESLNQFDLQGVVRLVRSILILAFSIQGIATMILGIRFSQELGWAKGFFFGLFHSISAFCNAGFDLIGDFRSLMPYVNDPLISLLLPLLFIIGGLGFTVLVDLYFTRYITRLGFHTKVALIITGSFLLIGFLTVTLLEWNNPKTLGSVTGGAKIWSAFFTAATPRTAGFNVLPTDELNQATTLFIMVLMFIGASPASTGGGIKTTTFGTLLLAVISVVKGKNQVSFLRKRIPYNLISKALAIIFISLGIVVLVAMVLLVTEDANFEEALFEAISAFGTVGLSKGITPDLSAVGRIVVIVTMFVGRVGPLTLAFALAKESDDTGIKYPEERLLIG</sequence>